<dbReference type="GO" id="GO:0008202">
    <property type="term" value="P:steroid metabolic process"/>
    <property type="evidence" value="ECO:0007669"/>
    <property type="project" value="UniProtKB-ARBA"/>
</dbReference>
<dbReference type="InterPro" id="IPR036188">
    <property type="entry name" value="FAD/NAD-bd_sf"/>
</dbReference>
<dbReference type="SUPFAM" id="SSF56425">
    <property type="entry name" value="Succinate dehydrogenase/fumarate reductase flavoprotein, catalytic domain"/>
    <property type="match status" value="1"/>
</dbReference>
<dbReference type="OrthoDB" id="3169476at2"/>
<dbReference type="Gene3D" id="3.50.50.60">
    <property type="entry name" value="FAD/NAD(P)-binding domain"/>
    <property type="match status" value="1"/>
</dbReference>
<dbReference type="RefSeq" id="WP_089022739.1">
    <property type="nucleotide sequence ID" value="NZ_NIQC01000003.1"/>
</dbReference>
<evidence type="ECO:0000259" key="5">
    <source>
        <dbReference type="Pfam" id="PF00890"/>
    </source>
</evidence>
<dbReference type="InterPro" id="IPR027477">
    <property type="entry name" value="Succ_DH/fumarate_Rdtase_cat_sf"/>
</dbReference>
<organism evidence="6 7">
    <name type="scientific">Natranaerobius trueperi</name>
    <dbReference type="NCBI Taxonomy" id="759412"/>
    <lineage>
        <taxon>Bacteria</taxon>
        <taxon>Bacillati</taxon>
        <taxon>Bacillota</taxon>
        <taxon>Clostridia</taxon>
        <taxon>Natranaerobiales</taxon>
        <taxon>Natranaerobiaceae</taxon>
        <taxon>Natranaerobius</taxon>
    </lineage>
</organism>
<dbReference type="Proteomes" id="UP000214588">
    <property type="component" value="Unassembled WGS sequence"/>
</dbReference>
<proteinExistence type="predicted"/>
<protein>
    <recommendedName>
        <fullName evidence="5">FAD-dependent oxidoreductase 2 FAD-binding domain-containing protein</fullName>
    </recommendedName>
</protein>
<evidence type="ECO:0000256" key="3">
    <source>
        <dbReference type="ARBA" id="ARBA00022827"/>
    </source>
</evidence>
<feature type="domain" description="FAD-dependent oxidoreductase 2 FAD-binding" evidence="5">
    <location>
        <begin position="37"/>
        <end position="444"/>
    </location>
</feature>
<keyword evidence="7" id="KW-1185">Reference proteome</keyword>
<dbReference type="PRINTS" id="PR00368">
    <property type="entry name" value="FADPNR"/>
</dbReference>
<gene>
    <name evidence="6" type="ORF">CDO51_02595</name>
</gene>
<accession>A0A226C2K5</accession>
<dbReference type="PROSITE" id="PS51257">
    <property type="entry name" value="PROKAR_LIPOPROTEIN"/>
    <property type="match status" value="1"/>
</dbReference>
<evidence type="ECO:0000256" key="4">
    <source>
        <dbReference type="ARBA" id="ARBA00023002"/>
    </source>
</evidence>
<keyword evidence="3" id="KW-0274">FAD</keyword>
<name>A0A226C2K5_9FIRM</name>
<dbReference type="InterPro" id="IPR003953">
    <property type="entry name" value="FAD-dep_OxRdtase_2_FAD-bd"/>
</dbReference>
<dbReference type="AlphaFoldDB" id="A0A226C2K5"/>
<comment type="caution">
    <text evidence="6">The sequence shown here is derived from an EMBL/GenBank/DDBJ whole genome shotgun (WGS) entry which is preliminary data.</text>
</comment>
<dbReference type="SUPFAM" id="SSF51905">
    <property type="entry name" value="FAD/NAD(P)-binding domain"/>
    <property type="match status" value="1"/>
</dbReference>
<reference evidence="6 7" key="1">
    <citation type="submission" date="2017-06" db="EMBL/GenBank/DDBJ databases">
        <title>Draft Genome Sequence of Natranaerobius trueperi halophilic, alkalithermophilic bacteria from soda lakes.</title>
        <authorList>
            <person name="Zhao B."/>
        </authorList>
    </citation>
    <scope>NUCLEOTIDE SEQUENCE [LARGE SCALE GENOMIC DNA]</scope>
    <source>
        <strain evidence="6 7">DSM 18760</strain>
    </source>
</reference>
<dbReference type="PANTHER" id="PTHR43400:SF10">
    <property type="entry name" value="3-OXOSTEROID 1-DEHYDROGENASE"/>
    <property type="match status" value="1"/>
</dbReference>
<evidence type="ECO:0000256" key="2">
    <source>
        <dbReference type="ARBA" id="ARBA00022630"/>
    </source>
</evidence>
<dbReference type="EMBL" id="NIQC01000003">
    <property type="protein sequence ID" value="OWZ84669.1"/>
    <property type="molecule type" value="Genomic_DNA"/>
</dbReference>
<dbReference type="PANTHER" id="PTHR43400">
    <property type="entry name" value="FUMARATE REDUCTASE"/>
    <property type="match status" value="1"/>
</dbReference>
<keyword evidence="4" id="KW-0560">Oxidoreductase</keyword>
<dbReference type="GO" id="GO:0033765">
    <property type="term" value="F:steroid dehydrogenase activity, acting on the CH-CH group of donors"/>
    <property type="evidence" value="ECO:0007669"/>
    <property type="project" value="UniProtKB-ARBA"/>
</dbReference>
<dbReference type="Pfam" id="PF00890">
    <property type="entry name" value="FAD_binding_2"/>
    <property type="match status" value="1"/>
</dbReference>
<dbReference type="Gene3D" id="3.90.700.10">
    <property type="entry name" value="Succinate dehydrogenase/fumarate reductase flavoprotein, catalytic domain"/>
    <property type="match status" value="1"/>
</dbReference>
<evidence type="ECO:0000313" key="6">
    <source>
        <dbReference type="EMBL" id="OWZ84669.1"/>
    </source>
</evidence>
<keyword evidence="2" id="KW-0285">Flavoprotein</keyword>
<evidence type="ECO:0000256" key="1">
    <source>
        <dbReference type="ARBA" id="ARBA00001974"/>
    </source>
</evidence>
<comment type="cofactor">
    <cofactor evidence="1">
        <name>FAD</name>
        <dbReference type="ChEBI" id="CHEBI:57692"/>
    </cofactor>
</comment>
<evidence type="ECO:0000313" key="7">
    <source>
        <dbReference type="Proteomes" id="UP000214588"/>
    </source>
</evidence>
<dbReference type="InterPro" id="IPR050315">
    <property type="entry name" value="FAD-oxidoreductase_2"/>
</dbReference>
<sequence>MKIFKGQMLLVLSLIVLIGVLSGCTEEVAEQEAEKTDVVVVGGGASGLMAAIEADEAGKDVILLEKMPALGGSTIRSQASFLAVDSSINEELEIEPSKESLVDFLVEQGDGEVNEELITRLVGISGDTVDKLLDKGVPFNTEQLSTGTPHSSEKWRVRTEGEGPGLISALQDIIDETSIDLRLESSAISLLEEDNEVVGVEVESNDEVYEIESQKVILATGGFDRNEELMEELNSDYDNNVSLTGIGNTGDGLTMAKEMGADIVGNGVIGIMAVNEDFGYMGDIGSLLYGSNFFINQDGERFADESKFYPEFHQDLNDQPNKLSYVLFGEDSYQENLDEAVEEGVAVKADTIEELADELEIDPKTLTNTIETYNEDYREGEDTEFGTSVDNMTPIKEGPYYALQVKPAKIGTIPGLRTDENTRVLDEDGEPIPNLFASGEVIMGNVIMDEYPSSGMGISTALFTGRIAGMEAAEEIE</sequence>